<keyword evidence="1" id="KW-0805">Transcription regulation</keyword>
<dbReference type="PANTHER" id="PTHR43132">
    <property type="entry name" value="ARSENICAL RESISTANCE OPERON REPRESSOR ARSR-RELATED"/>
    <property type="match status" value="1"/>
</dbReference>
<dbReference type="SUPFAM" id="SSF46785">
    <property type="entry name" value="Winged helix' DNA-binding domain"/>
    <property type="match status" value="1"/>
</dbReference>
<dbReference type="InterPro" id="IPR036390">
    <property type="entry name" value="WH_DNA-bd_sf"/>
</dbReference>
<keyword evidence="3" id="KW-0804">Transcription</keyword>
<dbReference type="RefSeq" id="WP_149892238.1">
    <property type="nucleotide sequence ID" value="NZ_JBHUFA010000001.1"/>
</dbReference>
<reference evidence="6" key="1">
    <citation type="journal article" date="2019" name="Int. J. Syst. Evol. Microbiol.">
        <title>The Global Catalogue of Microorganisms (GCM) 10K type strain sequencing project: providing services to taxonomists for standard genome sequencing and annotation.</title>
        <authorList>
            <consortium name="The Broad Institute Genomics Platform"/>
            <consortium name="The Broad Institute Genome Sequencing Center for Infectious Disease"/>
            <person name="Wu L."/>
            <person name="Ma J."/>
        </authorList>
    </citation>
    <scope>NUCLEOTIDE SEQUENCE [LARGE SCALE GENOMIC DNA]</scope>
    <source>
        <strain evidence="6">JCM 3369</strain>
    </source>
</reference>
<dbReference type="SMART" id="SM00418">
    <property type="entry name" value="HTH_ARSR"/>
    <property type="match status" value="1"/>
</dbReference>
<dbReference type="PROSITE" id="PS50987">
    <property type="entry name" value="HTH_ARSR_2"/>
    <property type="match status" value="1"/>
</dbReference>
<evidence type="ECO:0000256" key="1">
    <source>
        <dbReference type="ARBA" id="ARBA00023015"/>
    </source>
</evidence>
<feature type="domain" description="HTH arsR-type" evidence="4">
    <location>
        <begin position="1"/>
        <end position="93"/>
    </location>
</feature>
<organism evidence="5 6">
    <name type="scientific">Roseibium aestuarii</name>
    <dbReference type="NCBI Taxonomy" id="2600299"/>
    <lineage>
        <taxon>Bacteria</taxon>
        <taxon>Pseudomonadati</taxon>
        <taxon>Pseudomonadota</taxon>
        <taxon>Alphaproteobacteria</taxon>
        <taxon>Hyphomicrobiales</taxon>
        <taxon>Stappiaceae</taxon>
        <taxon>Roseibium</taxon>
    </lineage>
</organism>
<gene>
    <name evidence="5" type="ORF">ACFSC7_02950</name>
</gene>
<dbReference type="InterPro" id="IPR011991">
    <property type="entry name" value="ArsR-like_HTH"/>
</dbReference>
<dbReference type="EMBL" id="JBHUFA010000001">
    <property type="protein sequence ID" value="MFD1694458.1"/>
    <property type="molecule type" value="Genomic_DNA"/>
</dbReference>
<dbReference type="PANTHER" id="PTHR43132:SF2">
    <property type="entry name" value="ARSENICAL RESISTANCE OPERON REPRESSOR ARSR-RELATED"/>
    <property type="match status" value="1"/>
</dbReference>
<evidence type="ECO:0000313" key="5">
    <source>
        <dbReference type="EMBL" id="MFD1694458.1"/>
    </source>
</evidence>
<dbReference type="PRINTS" id="PR00778">
    <property type="entry name" value="HTHARSR"/>
</dbReference>
<dbReference type="InterPro" id="IPR001845">
    <property type="entry name" value="HTH_ArsR_DNA-bd_dom"/>
</dbReference>
<dbReference type="NCBIfam" id="NF033788">
    <property type="entry name" value="HTH_metalloreg"/>
    <property type="match status" value="1"/>
</dbReference>
<evidence type="ECO:0000256" key="3">
    <source>
        <dbReference type="ARBA" id="ARBA00023163"/>
    </source>
</evidence>
<dbReference type="CDD" id="cd00090">
    <property type="entry name" value="HTH_ARSR"/>
    <property type="match status" value="1"/>
</dbReference>
<proteinExistence type="predicted"/>
<dbReference type="InterPro" id="IPR036388">
    <property type="entry name" value="WH-like_DNA-bd_sf"/>
</dbReference>
<accession>A0ABW4JTM6</accession>
<evidence type="ECO:0000259" key="4">
    <source>
        <dbReference type="PROSITE" id="PS50987"/>
    </source>
</evidence>
<keyword evidence="2" id="KW-0238">DNA-binding</keyword>
<dbReference type="InterPro" id="IPR051011">
    <property type="entry name" value="Metal_resp_trans_reg"/>
</dbReference>
<sequence>MGEKVLEASGFLKKLANPDRLLVCCALMEGERSVRELEEQLGIRQPGLSQQLAELRRAELVVPRKDGKQVFYSLADHKVRTVIETLHRLFCAE</sequence>
<dbReference type="Gene3D" id="1.10.10.10">
    <property type="entry name" value="Winged helix-like DNA-binding domain superfamily/Winged helix DNA-binding domain"/>
    <property type="match status" value="1"/>
</dbReference>
<name>A0ABW4JTM6_9HYPH</name>
<keyword evidence="6" id="KW-1185">Reference proteome</keyword>
<protein>
    <submittedName>
        <fullName evidence="5">ArsR/SmtB family transcription factor</fullName>
    </submittedName>
</protein>
<comment type="caution">
    <text evidence="5">The sequence shown here is derived from an EMBL/GenBank/DDBJ whole genome shotgun (WGS) entry which is preliminary data.</text>
</comment>
<evidence type="ECO:0000313" key="6">
    <source>
        <dbReference type="Proteomes" id="UP001597327"/>
    </source>
</evidence>
<dbReference type="Proteomes" id="UP001597327">
    <property type="component" value="Unassembled WGS sequence"/>
</dbReference>
<evidence type="ECO:0000256" key="2">
    <source>
        <dbReference type="ARBA" id="ARBA00023125"/>
    </source>
</evidence>
<dbReference type="Pfam" id="PF01022">
    <property type="entry name" value="HTH_5"/>
    <property type="match status" value="1"/>
</dbReference>